<feature type="region of interest" description="Disordered" evidence="8">
    <location>
        <begin position="301"/>
        <end position="320"/>
    </location>
</feature>
<evidence type="ECO:0000256" key="3">
    <source>
        <dbReference type="ARBA" id="ARBA00022622"/>
    </source>
</evidence>
<dbReference type="Gene3D" id="1.20.58.1040">
    <property type="match status" value="1"/>
</dbReference>
<evidence type="ECO:0000256" key="6">
    <source>
        <dbReference type="ARBA" id="ARBA00023157"/>
    </source>
</evidence>
<dbReference type="InterPro" id="IPR012946">
    <property type="entry name" value="X8"/>
</dbReference>
<evidence type="ECO:0000256" key="2">
    <source>
        <dbReference type="ARBA" id="ARBA00022475"/>
    </source>
</evidence>
<evidence type="ECO:0000259" key="10">
    <source>
        <dbReference type="SMART" id="SM00768"/>
    </source>
</evidence>
<comment type="subcellular location">
    <subcellularLocation>
        <location evidence="1">Cell membrane</location>
        <topology evidence="1">Lipid-anchor</topology>
        <topology evidence="1">GPI-anchor</topology>
    </subcellularLocation>
</comment>
<dbReference type="AlphaFoldDB" id="A0A9E7I5G9"/>
<dbReference type="EMBL" id="CP097511">
    <property type="protein sequence ID" value="URE45821.1"/>
    <property type="molecule type" value="Genomic_DNA"/>
</dbReference>
<keyword evidence="2" id="KW-1003">Cell membrane</keyword>
<evidence type="ECO:0000256" key="8">
    <source>
        <dbReference type="SAM" id="MobiDB-lite"/>
    </source>
</evidence>
<keyword evidence="4 9" id="KW-0732">Signal</keyword>
<dbReference type="PANTHER" id="PTHR42782:SF4">
    <property type="entry name" value="DUF455 DOMAIN-CONTAINING PROTEIN"/>
    <property type="match status" value="1"/>
</dbReference>
<keyword evidence="7" id="KW-0325">Glycoprotein</keyword>
<sequence length="538" mass="59311">MANASFFLLILLLWSPRGDGLREQAKDAVATGGELWCVAKNNAEDAALQSALDWACGPGGADCRPIQQGGACYQPEDIQSHASFAFNDYFLRNGLAASACDFSGTAALTSLNPSQGSCVFPSRLLIIKKWELQWIGDIQLRASSGRHERRLSSAAENMESGVGNSEPGFSYCRWHPRSVQQLLRPCPFSTALIPFVRPCHAHRVAFSSATVLSASGQPRPWTGLQSWRVAPANEDRVWGPHGPSPPPTPPLEPDLTTMTAASLAECAALVLSTSDPLAKSTLSHLAYTRWCRREILVGTASPPHRPARPDRPLLVPPKEVPSHKSSGLPLNAYMLHNLAHVELNAIDLAWDTVVRFSPLRDELGDEFFADFAHVADDESRHFAWCSQRLNELGFRYGDMPAHNFLWRECEKSSEDVAARLAVIPLVQEARGLDAGPRLVQKLVGFGDHRTSHIVAKIAEEELAHVAVGLYWFLQVCKKWVVFLVLFLREFGVELKGPFNYSARDEAGIPRDWYDGASEQEAKSELSEARQCMIGWPAS</sequence>
<dbReference type="GO" id="GO:0005886">
    <property type="term" value="C:plasma membrane"/>
    <property type="evidence" value="ECO:0007669"/>
    <property type="project" value="UniProtKB-SubCell"/>
</dbReference>
<dbReference type="SMART" id="SM00768">
    <property type="entry name" value="X8"/>
    <property type="match status" value="1"/>
</dbReference>
<dbReference type="InterPro" id="IPR007402">
    <property type="entry name" value="DUF455"/>
</dbReference>
<dbReference type="CDD" id="cd00657">
    <property type="entry name" value="Ferritin_like"/>
    <property type="match status" value="1"/>
</dbReference>
<evidence type="ECO:0000313" key="12">
    <source>
        <dbReference type="Proteomes" id="UP001055439"/>
    </source>
</evidence>
<keyword evidence="12" id="KW-1185">Reference proteome</keyword>
<evidence type="ECO:0000256" key="5">
    <source>
        <dbReference type="ARBA" id="ARBA00023136"/>
    </source>
</evidence>
<keyword evidence="3" id="KW-0449">Lipoprotein</keyword>
<name>A0A9E7I5G9_9LILI</name>
<evidence type="ECO:0000256" key="7">
    <source>
        <dbReference type="ARBA" id="ARBA00023180"/>
    </source>
</evidence>
<evidence type="ECO:0000256" key="4">
    <source>
        <dbReference type="ARBA" id="ARBA00022729"/>
    </source>
</evidence>
<gene>
    <name evidence="11" type="ORF">MUK42_25040</name>
</gene>
<feature type="chain" id="PRO_5039722940" description="X8 domain-containing protein" evidence="9">
    <location>
        <begin position="21"/>
        <end position="538"/>
    </location>
</feature>
<accession>A0A9E7I5G9</accession>
<protein>
    <recommendedName>
        <fullName evidence="10">X8 domain-containing protein</fullName>
    </recommendedName>
</protein>
<evidence type="ECO:0000256" key="9">
    <source>
        <dbReference type="SAM" id="SignalP"/>
    </source>
</evidence>
<reference evidence="11" key="1">
    <citation type="submission" date="2022-05" db="EMBL/GenBank/DDBJ databases">
        <title>The Musa troglodytarum L. genome provides insights into the mechanism of non-climacteric behaviour and enrichment of carotenoids.</title>
        <authorList>
            <person name="Wang J."/>
        </authorList>
    </citation>
    <scope>NUCLEOTIDE SEQUENCE</scope>
    <source>
        <tissue evidence="11">Leaf</tissue>
    </source>
</reference>
<dbReference type="GO" id="GO:0009506">
    <property type="term" value="C:plasmodesma"/>
    <property type="evidence" value="ECO:0007669"/>
    <property type="project" value="UniProtKB-ARBA"/>
</dbReference>
<organism evidence="11 12">
    <name type="scientific">Musa troglodytarum</name>
    <name type="common">fe'i banana</name>
    <dbReference type="NCBI Taxonomy" id="320322"/>
    <lineage>
        <taxon>Eukaryota</taxon>
        <taxon>Viridiplantae</taxon>
        <taxon>Streptophyta</taxon>
        <taxon>Embryophyta</taxon>
        <taxon>Tracheophyta</taxon>
        <taxon>Spermatophyta</taxon>
        <taxon>Magnoliopsida</taxon>
        <taxon>Liliopsida</taxon>
        <taxon>Zingiberales</taxon>
        <taxon>Musaceae</taxon>
        <taxon>Musa</taxon>
    </lineage>
</organism>
<dbReference type="InterPro" id="IPR009078">
    <property type="entry name" value="Ferritin-like_SF"/>
</dbReference>
<dbReference type="Pfam" id="PF07983">
    <property type="entry name" value="X8"/>
    <property type="match status" value="1"/>
</dbReference>
<dbReference type="OrthoDB" id="426882at2759"/>
<keyword evidence="3" id="KW-0336">GPI-anchor</keyword>
<evidence type="ECO:0000256" key="1">
    <source>
        <dbReference type="ARBA" id="ARBA00004609"/>
    </source>
</evidence>
<dbReference type="Proteomes" id="UP001055439">
    <property type="component" value="Chromosome 9"/>
</dbReference>
<dbReference type="GO" id="GO:0098552">
    <property type="term" value="C:side of membrane"/>
    <property type="evidence" value="ECO:0007669"/>
    <property type="project" value="UniProtKB-KW"/>
</dbReference>
<keyword evidence="5" id="KW-0472">Membrane</keyword>
<proteinExistence type="predicted"/>
<dbReference type="FunFam" id="1.20.58.1040:FF:000001">
    <property type="entry name" value="Glucan endo-1,3-beta-glucosidase 4"/>
    <property type="match status" value="1"/>
</dbReference>
<dbReference type="Pfam" id="PF04305">
    <property type="entry name" value="DUF455"/>
    <property type="match status" value="1"/>
</dbReference>
<dbReference type="PANTHER" id="PTHR42782">
    <property type="entry name" value="SI:CH73-314G15.3"/>
    <property type="match status" value="1"/>
</dbReference>
<keyword evidence="6" id="KW-1015">Disulfide bond</keyword>
<evidence type="ECO:0000313" key="11">
    <source>
        <dbReference type="EMBL" id="URE45821.1"/>
    </source>
</evidence>
<feature type="signal peptide" evidence="9">
    <location>
        <begin position="1"/>
        <end position="20"/>
    </location>
</feature>
<dbReference type="SUPFAM" id="SSF47240">
    <property type="entry name" value="Ferritin-like"/>
    <property type="match status" value="1"/>
</dbReference>
<feature type="domain" description="X8" evidence="10">
    <location>
        <begin position="35"/>
        <end position="120"/>
    </location>
</feature>